<sequence length="374" mass="40679">MKTVIVLGGYGNFGKRVVTALVEDADVHLIIAGRSLSKAQALVDNLRESAKATLTAWQVDIFSSDFEVQLQQQAPFLVIHTGGPFQGQGHRVPQACIDAHAHYIDLADDRQFVCDISELNTRAKANDVLVVSGASSVPGLSSAVIEHFQTMFKSISTIDIAIAPGNKAERGLATIAAILSYTGHPFQVFKGGQWQPAYGWMDAKVNDFGDIAKKRGLANVDVPDLLIFPERYKVTERVSFQAGLELPILHWGMVAMAKLAKHGVIKNWAPYAKTISALSEYLLPFGTDIGAMEVRICGIGHDKSGKNAVWRLYAPDGQGPYIPTLSAIIIAKKLLTDKAYERGAMPCVGLFTLSDFDTYFNAFGIYASEEVMPC</sequence>
<dbReference type="AlphaFoldDB" id="A0A166UHA9"/>
<dbReference type="InterPro" id="IPR036291">
    <property type="entry name" value="NAD(P)-bd_dom_sf"/>
</dbReference>
<dbReference type="SUPFAM" id="SSF51735">
    <property type="entry name" value="NAD(P)-binding Rossmann-fold domains"/>
    <property type="match status" value="1"/>
</dbReference>
<dbReference type="PANTHER" id="PTHR43796">
    <property type="entry name" value="CARBOXYNORSPERMIDINE SYNTHASE"/>
    <property type="match status" value="1"/>
</dbReference>
<dbReference type="PANTHER" id="PTHR43796:SF2">
    <property type="entry name" value="CARBOXYNORSPERMIDINE SYNTHASE"/>
    <property type="match status" value="1"/>
</dbReference>
<reference evidence="2 3" key="1">
    <citation type="submission" date="2013-07" db="EMBL/GenBank/DDBJ databases">
        <title>Comparative Genomic and Metabolomic Analysis of Twelve Strains of Pseudoalteromonas luteoviolacea.</title>
        <authorList>
            <person name="Vynne N.G."/>
            <person name="Mansson M."/>
            <person name="Gram L."/>
        </authorList>
    </citation>
    <scope>NUCLEOTIDE SEQUENCE [LARGE SCALE GENOMIC DNA]</scope>
    <source>
        <strain evidence="2 3">DSM 6061</strain>
    </source>
</reference>
<protein>
    <recommendedName>
        <fullName evidence="1">Saccharopine dehydrogenase NADP binding domain-containing protein</fullName>
    </recommendedName>
</protein>
<dbReference type="Gene3D" id="3.40.50.720">
    <property type="entry name" value="NAD(P)-binding Rossmann-like Domain"/>
    <property type="match status" value="1"/>
</dbReference>
<accession>A0A166UHA9</accession>
<dbReference type="PATRIC" id="fig|1365250.3.peg.4886"/>
<feature type="domain" description="Saccharopine dehydrogenase NADP binding" evidence="1">
    <location>
        <begin position="4"/>
        <end position="108"/>
    </location>
</feature>
<evidence type="ECO:0000259" key="1">
    <source>
        <dbReference type="Pfam" id="PF03435"/>
    </source>
</evidence>
<dbReference type="EMBL" id="AUYB01000148">
    <property type="protein sequence ID" value="KZN30670.1"/>
    <property type="molecule type" value="Genomic_DNA"/>
</dbReference>
<comment type="caution">
    <text evidence="2">The sequence shown here is derived from an EMBL/GenBank/DDBJ whole genome shotgun (WGS) entry which is preliminary data.</text>
</comment>
<organism evidence="2 3">
    <name type="scientific">Pseudoalteromonas luteoviolacea DSM 6061</name>
    <dbReference type="NCBI Taxonomy" id="1365250"/>
    <lineage>
        <taxon>Bacteria</taxon>
        <taxon>Pseudomonadati</taxon>
        <taxon>Pseudomonadota</taxon>
        <taxon>Gammaproteobacteria</taxon>
        <taxon>Alteromonadales</taxon>
        <taxon>Pseudoalteromonadaceae</taxon>
        <taxon>Pseudoalteromonas</taxon>
    </lineage>
</organism>
<proteinExistence type="predicted"/>
<dbReference type="InterPro" id="IPR005097">
    <property type="entry name" value="Sacchrp_dh_NADP-bd"/>
</dbReference>
<dbReference type="Proteomes" id="UP000076643">
    <property type="component" value="Unassembled WGS sequence"/>
</dbReference>
<dbReference type="RefSeq" id="WP_063356815.1">
    <property type="nucleotide sequence ID" value="NZ_AQHB01000039.1"/>
</dbReference>
<evidence type="ECO:0000313" key="2">
    <source>
        <dbReference type="EMBL" id="KZN30670.1"/>
    </source>
</evidence>
<evidence type="ECO:0000313" key="3">
    <source>
        <dbReference type="Proteomes" id="UP000076643"/>
    </source>
</evidence>
<keyword evidence="3" id="KW-1185">Reference proteome</keyword>
<name>A0A166UHA9_9GAMM</name>
<dbReference type="Pfam" id="PF03435">
    <property type="entry name" value="Sacchrp_dh_NADP"/>
    <property type="match status" value="1"/>
</dbReference>
<gene>
    <name evidence="2" type="ORF">N475_24400</name>
</gene>